<dbReference type="InterPro" id="IPR032861">
    <property type="entry name" value="TAXi_N"/>
</dbReference>
<accession>A0A3L6FAD6</accession>
<comment type="caution">
    <text evidence="6">The sequence shown here is derived from an EMBL/GenBank/DDBJ whole genome shotgun (WGS) entry which is preliminary data.</text>
</comment>
<dbReference type="PROSITE" id="PS51767">
    <property type="entry name" value="PEPTIDASE_A1"/>
    <property type="match status" value="1"/>
</dbReference>
<feature type="active site" evidence="2">
    <location>
        <position position="460"/>
    </location>
</feature>
<dbReference type="Pfam" id="PF14541">
    <property type="entry name" value="TAXi_C"/>
    <property type="match status" value="1"/>
</dbReference>
<dbReference type="InterPro" id="IPR001969">
    <property type="entry name" value="Aspartic_peptidase_AS"/>
</dbReference>
<sequence length="588" mass="61436">MLVQAAGSYWQAAASPRPSIYPCLSHAHHSHSLVSCTSPASFLVVSPLLIRASQLALLWLLVARSTYPPYHSRPQRALTMAVAAAARLLLLRLVVLALLAAAQQVVGKSAVLSLRELDGRRRSAATTDTRSSRYYVDAMLAETLGEHKKAGAATSVLELKRHSLTAIPEDPVARDRYLRRLLAADESRANSFQPRRNKDRASASTQSASAEVPLTSGIRLQTLNYVTTISLGGSSGSPAANLTVIVDTGSDLTWVQCKPCSACYAQRDPLFDPAGSATYAAVRCNASACADSLRAATGTPGSCGSTGAGSEKCYYALAYGDGSFSRGVLATDTVALGGASLGGFVFGCGLSNRGLFGGTAGLMGLGRTELSLVSQTASRYGGVFSYCLPAATSGDASGSLSLGGGDDAASSYRNTTPVAYTRMIADPAQPPFYFLNVTGAAVGGTALAAQGLGASNVLIDSGTVITRLAPSVYRAVRAEFMRQFGAAGYPAAPGFSILDTCYDLTGHDEVKVPLLTLRLEGGADVTVDAAGMLFVVRKDGSQVCLAMASLSYEDETPIIGNYQQKNKRVVYDTLGSRLGFADEDCNYV</sequence>
<evidence type="ECO:0000313" key="6">
    <source>
        <dbReference type="EMBL" id="PWZ29281.1"/>
    </source>
</evidence>
<feature type="domain" description="Peptidase A1" evidence="5">
    <location>
        <begin position="225"/>
        <end position="581"/>
    </location>
</feature>
<dbReference type="PANTHER" id="PTHR13683">
    <property type="entry name" value="ASPARTYL PROTEASES"/>
    <property type="match status" value="1"/>
</dbReference>
<feature type="active site" evidence="2">
    <location>
        <position position="247"/>
    </location>
</feature>
<keyword evidence="4" id="KW-1133">Transmembrane helix</keyword>
<protein>
    <submittedName>
        <fullName evidence="6">Aspartyl protease family protein</fullName>
    </submittedName>
</protein>
<dbReference type="PANTHER" id="PTHR13683:SF827">
    <property type="entry name" value="PEPTIDASE A1 DOMAIN-CONTAINING PROTEIN"/>
    <property type="match status" value="1"/>
</dbReference>
<gene>
    <name evidence="6" type="primary">At5g10770_10</name>
    <name evidence="6" type="ORF">Zm00014a_003391</name>
</gene>
<name>A0A3L6FAD6_MAIZE</name>
<dbReference type="CDD" id="cd05472">
    <property type="entry name" value="cnd41_like"/>
    <property type="match status" value="1"/>
</dbReference>
<feature type="region of interest" description="Disordered" evidence="3">
    <location>
        <begin position="189"/>
        <end position="208"/>
    </location>
</feature>
<reference evidence="6" key="1">
    <citation type="journal article" date="2018" name="Nat. Genet.">
        <title>Extensive intraspecific gene order and gene structural variations between Mo17 and other maize genomes.</title>
        <authorList>
            <person name="Sun S."/>
            <person name="Zhou Y."/>
            <person name="Chen J."/>
            <person name="Shi J."/>
            <person name="Zhao H."/>
            <person name="Zhao H."/>
            <person name="Song W."/>
            <person name="Zhang M."/>
            <person name="Cui Y."/>
            <person name="Dong X."/>
            <person name="Liu H."/>
            <person name="Ma X."/>
            <person name="Jiao Y."/>
            <person name="Wang B."/>
            <person name="Wei X."/>
            <person name="Stein J.C."/>
            <person name="Glaubitz J.C."/>
            <person name="Lu F."/>
            <person name="Yu G."/>
            <person name="Liang C."/>
            <person name="Fengler K."/>
            <person name="Li B."/>
            <person name="Rafalski A."/>
            <person name="Schnable P.S."/>
            <person name="Ware D.H."/>
            <person name="Buckler E.S."/>
            <person name="Lai J."/>
        </authorList>
    </citation>
    <scope>NUCLEOTIDE SEQUENCE [LARGE SCALE GENOMIC DNA]</scope>
    <source>
        <tissue evidence="6">Seedling</tissue>
    </source>
</reference>
<dbReference type="InterPro" id="IPR033873">
    <property type="entry name" value="CND41-like"/>
</dbReference>
<dbReference type="InterPro" id="IPR021109">
    <property type="entry name" value="Peptidase_aspartic_dom_sf"/>
</dbReference>
<dbReference type="GO" id="GO:0006508">
    <property type="term" value="P:proteolysis"/>
    <property type="evidence" value="ECO:0007669"/>
    <property type="project" value="UniProtKB-KW"/>
</dbReference>
<keyword evidence="6" id="KW-0645">Protease</keyword>
<evidence type="ECO:0000256" key="4">
    <source>
        <dbReference type="SAM" id="Phobius"/>
    </source>
</evidence>
<dbReference type="EMBL" id="NCVQ01000005">
    <property type="protein sequence ID" value="PWZ29281.1"/>
    <property type="molecule type" value="Genomic_DNA"/>
</dbReference>
<dbReference type="InterPro" id="IPR032799">
    <property type="entry name" value="TAXi_C"/>
</dbReference>
<proteinExistence type="inferred from homology"/>
<dbReference type="InterPro" id="IPR001461">
    <property type="entry name" value="Aspartic_peptidase_A1"/>
</dbReference>
<dbReference type="FunFam" id="2.40.70.10:FF:000021">
    <property type="entry name" value="Aspartyl protease AED1"/>
    <property type="match status" value="1"/>
</dbReference>
<dbReference type="GO" id="GO:0004190">
    <property type="term" value="F:aspartic-type endopeptidase activity"/>
    <property type="evidence" value="ECO:0007669"/>
    <property type="project" value="InterPro"/>
</dbReference>
<dbReference type="Gene3D" id="2.40.70.10">
    <property type="entry name" value="Acid Proteases"/>
    <property type="match status" value="2"/>
</dbReference>
<evidence type="ECO:0000256" key="1">
    <source>
        <dbReference type="ARBA" id="ARBA00007447"/>
    </source>
</evidence>
<dbReference type="PROSITE" id="PS00141">
    <property type="entry name" value="ASP_PROTEASE"/>
    <property type="match status" value="1"/>
</dbReference>
<dbReference type="FunFam" id="2.40.70.10:FF:000049">
    <property type="entry name" value="Aspartyl protease AED1"/>
    <property type="match status" value="1"/>
</dbReference>
<evidence type="ECO:0000256" key="2">
    <source>
        <dbReference type="PIRSR" id="PIRSR601461-1"/>
    </source>
</evidence>
<dbReference type="Pfam" id="PF14543">
    <property type="entry name" value="TAXi_N"/>
    <property type="match status" value="1"/>
</dbReference>
<dbReference type="ExpressionAtlas" id="A0A3L6FAD6">
    <property type="expression patterns" value="baseline and differential"/>
</dbReference>
<feature type="transmembrane region" description="Helical" evidence="4">
    <location>
        <begin position="40"/>
        <end position="62"/>
    </location>
</feature>
<evidence type="ECO:0000259" key="5">
    <source>
        <dbReference type="PROSITE" id="PS51767"/>
    </source>
</evidence>
<organism evidence="6">
    <name type="scientific">Zea mays</name>
    <name type="common">Maize</name>
    <dbReference type="NCBI Taxonomy" id="4577"/>
    <lineage>
        <taxon>Eukaryota</taxon>
        <taxon>Viridiplantae</taxon>
        <taxon>Streptophyta</taxon>
        <taxon>Embryophyta</taxon>
        <taxon>Tracheophyta</taxon>
        <taxon>Spermatophyta</taxon>
        <taxon>Magnoliopsida</taxon>
        <taxon>Liliopsida</taxon>
        <taxon>Poales</taxon>
        <taxon>Poaceae</taxon>
        <taxon>PACMAD clade</taxon>
        <taxon>Panicoideae</taxon>
        <taxon>Andropogonodae</taxon>
        <taxon>Andropogoneae</taxon>
        <taxon>Tripsacinae</taxon>
        <taxon>Zea</taxon>
    </lineage>
</organism>
<evidence type="ECO:0000256" key="3">
    <source>
        <dbReference type="SAM" id="MobiDB-lite"/>
    </source>
</evidence>
<comment type="similarity">
    <text evidence="1">Belongs to the peptidase A1 family.</text>
</comment>
<keyword evidence="6" id="KW-0378">Hydrolase</keyword>
<keyword evidence="4" id="KW-0812">Transmembrane</keyword>
<keyword evidence="4" id="KW-0472">Membrane</keyword>
<dbReference type="SUPFAM" id="SSF50630">
    <property type="entry name" value="Acid proteases"/>
    <property type="match status" value="1"/>
</dbReference>
<dbReference type="Proteomes" id="UP000251960">
    <property type="component" value="Chromosome 4"/>
</dbReference>
<dbReference type="InterPro" id="IPR033121">
    <property type="entry name" value="PEPTIDASE_A1"/>
</dbReference>
<dbReference type="AlphaFoldDB" id="A0A3L6FAD6"/>
<feature type="transmembrane region" description="Helical" evidence="4">
    <location>
        <begin position="82"/>
        <end position="102"/>
    </location>
</feature>